<dbReference type="AlphaFoldDB" id="A0A1H0QPM4"/>
<evidence type="ECO:0000313" key="2">
    <source>
        <dbReference type="EMBL" id="SDP19294.1"/>
    </source>
</evidence>
<keyword evidence="3" id="KW-1185">Reference proteome</keyword>
<dbReference type="RefSeq" id="WP_089653013.1">
    <property type="nucleotide sequence ID" value="NZ_FNIZ01000013.1"/>
</dbReference>
<feature type="transmembrane region" description="Helical" evidence="1">
    <location>
        <begin position="33"/>
        <end position="52"/>
    </location>
</feature>
<keyword evidence="1" id="KW-1133">Transmembrane helix</keyword>
<name>A0A1H0QPM4_HALAD</name>
<keyword evidence="1" id="KW-0812">Transmembrane</keyword>
<gene>
    <name evidence="2" type="ORF">SAMN05421677_11383</name>
</gene>
<evidence type="ECO:0000256" key="1">
    <source>
        <dbReference type="SAM" id="Phobius"/>
    </source>
</evidence>
<organism evidence="2 3">
    <name type="scientific">Halobacillus aidingensis</name>
    <dbReference type="NCBI Taxonomy" id="240303"/>
    <lineage>
        <taxon>Bacteria</taxon>
        <taxon>Bacillati</taxon>
        <taxon>Bacillota</taxon>
        <taxon>Bacilli</taxon>
        <taxon>Bacillales</taxon>
        <taxon>Bacillaceae</taxon>
        <taxon>Halobacillus</taxon>
    </lineage>
</organism>
<dbReference type="Proteomes" id="UP000198860">
    <property type="component" value="Unassembled WGS sequence"/>
</dbReference>
<accession>A0A1H0QPM4</accession>
<sequence length="67" mass="7406">MGFYYLFLLVIGIVLIIIGALKKDVPRSVKIVIFLFVIGIGFIVLSLSLLLLPGSSDVIAELLKWDE</sequence>
<reference evidence="3" key="1">
    <citation type="submission" date="2016-10" db="EMBL/GenBank/DDBJ databases">
        <authorList>
            <person name="Varghese N."/>
            <person name="Submissions S."/>
        </authorList>
    </citation>
    <scope>NUCLEOTIDE SEQUENCE [LARGE SCALE GENOMIC DNA]</scope>
    <source>
        <strain evidence="3">CGMCC 1.3703</strain>
    </source>
</reference>
<keyword evidence="1" id="KW-0472">Membrane</keyword>
<evidence type="ECO:0000313" key="3">
    <source>
        <dbReference type="Proteomes" id="UP000198860"/>
    </source>
</evidence>
<dbReference type="EMBL" id="FNIZ01000013">
    <property type="protein sequence ID" value="SDP19294.1"/>
    <property type="molecule type" value="Genomic_DNA"/>
</dbReference>
<protein>
    <submittedName>
        <fullName evidence="2">Uncharacterized protein</fullName>
    </submittedName>
</protein>
<proteinExistence type="predicted"/>
<feature type="transmembrane region" description="Helical" evidence="1">
    <location>
        <begin position="6"/>
        <end position="21"/>
    </location>
</feature>